<dbReference type="InterPro" id="IPR000994">
    <property type="entry name" value="Pept_M24"/>
</dbReference>
<dbReference type="GO" id="GO:0070006">
    <property type="term" value="F:metalloaminopeptidase activity"/>
    <property type="evidence" value="ECO:0007669"/>
    <property type="project" value="InterPro"/>
</dbReference>
<evidence type="ECO:0000256" key="6">
    <source>
        <dbReference type="RuleBase" id="RU003653"/>
    </source>
</evidence>
<comment type="function">
    <text evidence="1">Removes the N-terminal methionine from nascent proteins. The N-terminal methionine is often cleaved when the second residue in the primary sequence is small and uncharged (Met-Ala-, Cys, Gly, Pro, Ser, Thr, or Val). Requires deformylation of the N(alpha)-formylated initiator methionine before it can be hydrolyzed.</text>
</comment>
<keyword evidence="3 6" id="KW-0645">Protease</keyword>
<accession>A0A2H0RB60</accession>
<dbReference type="GO" id="GO:0046872">
    <property type="term" value="F:metal ion binding"/>
    <property type="evidence" value="ECO:0007669"/>
    <property type="project" value="UniProtKB-KW"/>
</dbReference>
<comment type="similarity">
    <text evidence="6">Belongs to the peptidase M24A family.</text>
</comment>
<dbReference type="Gene3D" id="3.90.230.10">
    <property type="entry name" value="Creatinase/methionine aminopeptidase superfamily"/>
    <property type="match status" value="1"/>
</dbReference>
<dbReference type="Pfam" id="PF00557">
    <property type="entry name" value="Peptidase_M24"/>
    <property type="match status" value="1"/>
</dbReference>
<gene>
    <name evidence="8" type="primary">map</name>
    <name evidence="8" type="ORF">COV24_01430</name>
</gene>
<feature type="domain" description="Peptidase M24" evidence="7">
    <location>
        <begin position="11"/>
        <end position="240"/>
    </location>
</feature>
<dbReference type="NCBIfam" id="TIGR00500">
    <property type="entry name" value="met_pdase_I"/>
    <property type="match status" value="1"/>
</dbReference>
<evidence type="ECO:0000256" key="1">
    <source>
        <dbReference type="ARBA" id="ARBA00002521"/>
    </source>
</evidence>
<dbReference type="EMBL" id="PCXU01000013">
    <property type="protein sequence ID" value="PIR43700.1"/>
    <property type="molecule type" value="Genomic_DNA"/>
</dbReference>
<dbReference type="SUPFAM" id="SSF55920">
    <property type="entry name" value="Creatinase/aminopeptidase"/>
    <property type="match status" value="1"/>
</dbReference>
<dbReference type="PRINTS" id="PR00599">
    <property type="entry name" value="MAPEPTIDASE"/>
</dbReference>
<dbReference type="InterPro" id="IPR036005">
    <property type="entry name" value="Creatinase/aminopeptidase-like"/>
</dbReference>
<comment type="catalytic activity">
    <reaction evidence="6">
        <text>Release of N-terminal amino acids, preferentially methionine, from peptides and arylamides.</text>
        <dbReference type="EC" id="3.4.11.18"/>
    </reaction>
</comment>
<evidence type="ECO:0000259" key="7">
    <source>
        <dbReference type="Pfam" id="PF00557"/>
    </source>
</evidence>
<comment type="caution">
    <text evidence="8">The sequence shown here is derived from an EMBL/GenBank/DDBJ whole genome shotgun (WGS) entry which is preliminary data.</text>
</comment>
<name>A0A2H0RB60_UNCKA</name>
<dbReference type="GO" id="GO:0004239">
    <property type="term" value="F:initiator methionyl aminopeptidase activity"/>
    <property type="evidence" value="ECO:0007669"/>
    <property type="project" value="UniProtKB-EC"/>
</dbReference>
<organism evidence="8 9">
    <name type="scientific">candidate division WWE3 bacterium CG10_big_fil_rev_8_21_14_0_10_32_10</name>
    <dbReference type="NCBI Taxonomy" id="1975090"/>
    <lineage>
        <taxon>Bacteria</taxon>
        <taxon>Katanobacteria</taxon>
    </lineage>
</organism>
<dbReference type="PANTHER" id="PTHR43330:SF27">
    <property type="entry name" value="METHIONINE AMINOPEPTIDASE"/>
    <property type="match status" value="1"/>
</dbReference>
<evidence type="ECO:0000313" key="8">
    <source>
        <dbReference type="EMBL" id="PIR43700.1"/>
    </source>
</evidence>
<dbReference type="GO" id="GO:0005829">
    <property type="term" value="C:cytosol"/>
    <property type="evidence" value="ECO:0007669"/>
    <property type="project" value="TreeGrafter"/>
</dbReference>
<dbReference type="EC" id="3.4.11.18" evidence="6"/>
<protein>
    <recommendedName>
        <fullName evidence="6">Methionine aminopeptidase</fullName>
        <ecNumber evidence="6">3.4.11.18</ecNumber>
    </recommendedName>
</protein>
<comment type="cofactor">
    <cofactor evidence="6">
        <name>Co(2+)</name>
        <dbReference type="ChEBI" id="CHEBI:48828"/>
    </cofactor>
    <cofactor evidence="6">
        <name>Zn(2+)</name>
        <dbReference type="ChEBI" id="CHEBI:29105"/>
    </cofactor>
    <cofactor evidence="6">
        <name>Mn(2+)</name>
        <dbReference type="ChEBI" id="CHEBI:29035"/>
    </cofactor>
    <cofactor evidence="6">
        <name>Fe(2+)</name>
        <dbReference type="ChEBI" id="CHEBI:29033"/>
    </cofactor>
    <text evidence="6">Binds 2 divalent metal cations per subunit. Has a high-affinity and a low affinity metal-binding site. The true nature of the physiological cofactor is under debate. The enzyme is active with cobalt, zinc, manganese or divalent iron ions.</text>
</comment>
<dbReference type="InterPro" id="IPR001714">
    <property type="entry name" value="Pept_M24_MAP"/>
</dbReference>
<evidence type="ECO:0000256" key="3">
    <source>
        <dbReference type="ARBA" id="ARBA00022670"/>
    </source>
</evidence>
<dbReference type="GO" id="GO:0006508">
    <property type="term" value="P:proteolysis"/>
    <property type="evidence" value="ECO:0007669"/>
    <property type="project" value="UniProtKB-KW"/>
</dbReference>
<reference evidence="8 9" key="1">
    <citation type="submission" date="2017-09" db="EMBL/GenBank/DDBJ databases">
        <title>Depth-based differentiation of microbial function through sediment-hosted aquifers and enrichment of novel symbionts in the deep terrestrial subsurface.</title>
        <authorList>
            <person name="Probst A.J."/>
            <person name="Ladd B."/>
            <person name="Jarett J.K."/>
            <person name="Geller-Mcgrath D.E."/>
            <person name="Sieber C.M."/>
            <person name="Emerson J.B."/>
            <person name="Anantharaman K."/>
            <person name="Thomas B.C."/>
            <person name="Malmstrom R."/>
            <person name="Stieglmeier M."/>
            <person name="Klingl A."/>
            <person name="Woyke T."/>
            <person name="Ryan C.M."/>
            <person name="Banfield J.F."/>
        </authorList>
    </citation>
    <scope>NUCLEOTIDE SEQUENCE [LARGE SCALE GENOMIC DNA]</scope>
    <source>
        <strain evidence="8">CG10_big_fil_rev_8_21_14_0_10_32_10</strain>
    </source>
</reference>
<dbReference type="PANTHER" id="PTHR43330">
    <property type="entry name" value="METHIONINE AMINOPEPTIDASE"/>
    <property type="match status" value="1"/>
</dbReference>
<evidence type="ECO:0000256" key="5">
    <source>
        <dbReference type="ARBA" id="ARBA00022801"/>
    </source>
</evidence>
<dbReference type="Proteomes" id="UP000230214">
    <property type="component" value="Unassembled WGS sequence"/>
</dbReference>
<sequence length="248" mass="27235">MIIKNTNELEVLKKSGAICKKVLEEGINEVKPGVSTYFIDSYLERRIKELGGTPSFLGYDAGGGPYPFSSCISINHQLVHTLPSKNVLVKKGDLVTIDVGVVYKGINTDTAYTVEVNSKKQTFFLNTGKKALKKAVNQAIVGNKIGDISFFMEDTALKAGFNVSYDLVGHGIGYKLHEPPQIPCYGRKHSGERLNENQVLAIEIMYMQGENTLALGKDGFSFDTKDKSLSAQFEHTVVVSKNKPIIIV</sequence>
<keyword evidence="5" id="KW-0378">Hydrolase</keyword>
<keyword evidence="4 6" id="KW-0479">Metal-binding</keyword>
<dbReference type="InterPro" id="IPR002467">
    <property type="entry name" value="Pept_M24A_MAP1"/>
</dbReference>
<dbReference type="AlphaFoldDB" id="A0A2H0RB60"/>
<keyword evidence="2 6" id="KW-0031">Aminopeptidase</keyword>
<evidence type="ECO:0000256" key="2">
    <source>
        <dbReference type="ARBA" id="ARBA00022438"/>
    </source>
</evidence>
<evidence type="ECO:0000256" key="4">
    <source>
        <dbReference type="ARBA" id="ARBA00022723"/>
    </source>
</evidence>
<proteinExistence type="inferred from homology"/>
<evidence type="ECO:0000313" key="9">
    <source>
        <dbReference type="Proteomes" id="UP000230214"/>
    </source>
</evidence>